<name>A0A4V4JVU6_AURPU</name>
<evidence type="ECO:0000313" key="2">
    <source>
        <dbReference type="Proteomes" id="UP000306584"/>
    </source>
</evidence>
<reference evidence="1 2" key="1">
    <citation type="submission" date="2018-10" db="EMBL/GenBank/DDBJ databases">
        <title>Fifty Aureobasidium pullulans genomes reveal a recombining polyextremotolerant generalist.</title>
        <authorList>
            <person name="Gostincar C."/>
            <person name="Turk M."/>
            <person name="Zajc J."/>
            <person name="Gunde-Cimerman N."/>
        </authorList>
    </citation>
    <scope>NUCLEOTIDE SEQUENCE [LARGE SCALE GENOMIC DNA]</scope>
    <source>
        <strain evidence="1 2">EXF-6604</strain>
    </source>
</reference>
<proteinExistence type="predicted"/>
<dbReference type="EMBL" id="QZBD01000138">
    <property type="protein sequence ID" value="THY26833.1"/>
    <property type="molecule type" value="Genomic_DNA"/>
</dbReference>
<protein>
    <recommendedName>
        <fullName evidence="3">F-box domain-containing protein</fullName>
    </recommendedName>
</protein>
<evidence type="ECO:0000313" key="1">
    <source>
        <dbReference type="EMBL" id="THY26833.1"/>
    </source>
</evidence>
<dbReference type="AlphaFoldDB" id="A0A4V4JVU6"/>
<organism evidence="1 2">
    <name type="scientific">Aureobasidium pullulans</name>
    <name type="common">Black yeast</name>
    <name type="synonym">Pullularia pullulans</name>
    <dbReference type="NCBI Taxonomy" id="5580"/>
    <lineage>
        <taxon>Eukaryota</taxon>
        <taxon>Fungi</taxon>
        <taxon>Dikarya</taxon>
        <taxon>Ascomycota</taxon>
        <taxon>Pezizomycotina</taxon>
        <taxon>Dothideomycetes</taxon>
        <taxon>Dothideomycetidae</taxon>
        <taxon>Dothideales</taxon>
        <taxon>Saccotheciaceae</taxon>
        <taxon>Aureobasidium</taxon>
    </lineage>
</organism>
<sequence length="278" mass="31315">MDVVLNHRPDSAESEALPNNSIDDIAELDVMRTDTTFAFSPVSGAPSTHPPKSTVFPQLPTELQLLICKNAVTFSEPIDLSKRANHRLPDITRTSKLFHIEGSRLYYQENSFLIPLPSRLAREETVFLDHWLCDSSTTEIIAKMGQTNVQISLPPDRASLANLLLLAVHFRKISSIEARKTVVLQPIITLPCRHNLVINLHTVTPELQDQISNAFWHVFDTGMHQLANGTYKIVWVDEEEMEMNAGEPLLERAVALGRICEELWSAIMTVWNSGQNVR</sequence>
<gene>
    <name evidence="1" type="ORF">D6D01_04312</name>
</gene>
<comment type="caution">
    <text evidence="1">The sequence shown here is derived from an EMBL/GenBank/DDBJ whole genome shotgun (WGS) entry which is preliminary data.</text>
</comment>
<dbReference type="Proteomes" id="UP000306584">
    <property type="component" value="Unassembled WGS sequence"/>
</dbReference>
<evidence type="ECO:0008006" key="3">
    <source>
        <dbReference type="Google" id="ProtNLM"/>
    </source>
</evidence>
<accession>A0A4V4JVU6</accession>